<name>A0A8T0GIV8_CERPU</name>
<evidence type="ECO:0000256" key="3">
    <source>
        <dbReference type="SAM" id="MobiDB-lite"/>
    </source>
</evidence>
<evidence type="ECO:0000256" key="2">
    <source>
        <dbReference type="ARBA" id="ARBA00023163"/>
    </source>
</evidence>
<dbReference type="AlphaFoldDB" id="A0A8T0GIV8"/>
<proteinExistence type="predicted"/>
<evidence type="ECO:0000313" key="4">
    <source>
        <dbReference type="EMBL" id="KAG0559391.1"/>
    </source>
</evidence>
<keyword evidence="1" id="KW-0805">Transcription regulation</keyword>
<keyword evidence="5" id="KW-1185">Reference proteome</keyword>
<dbReference type="Pfam" id="PF03514">
    <property type="entry name" value="GRAS"/>
    <property type="match status" value="1"/>
</dbReference>
<feature type="compositionally biased region" description="Low complexity" evidence="3">
    <location>
        <begin position="26"/>
        <end position="45"/>
    </location>
</feature>
<feature type="compositionally biased region" description="Gly residues" evidence="3">
    <location>
        <begin position="79"/>
        <end position="88"/>
    </location>
</feature>
<keyword evidence="2" id="KW-0804">Transcription</keyword>
<dbReference type="PANTHER" id="PTHR31636">
    <property type="entry name" value="OSJNBA0084A10.13 PROTEIN-RELATED"/>
    <property type="match status" value="1"/>
</dbReference>
<dbReference type="PROSITE" id="PS50985">
    <property type="entry name" value="GRAS"/>
    <property type="match status" value="1"/>
</dbReference>
<reference evidence="4" key="1">
    <citation type="submission" date="2020-06" db="EMBL/GenBank/DDBJ databases">
        <title>WGS assembly of Ceratodon purpureus strain R40.</title>
        <authorList>
            <person name="Carey S.B."/>
            <person name="Jenkins J."/>
            <person name="Shu S."/>
            <person name="Lovell J.T."/>
            <person name="Sreedasyam A."/>
            <person name="Maumus F."/>
            <person name="Tiley G.P."/>
            <person name="Fernandez-Pozo N."/>
            <person name="Barry K."/>
            <person name="Chen C."/>
            <person name="Wang M."/>
            <person name="Lipzen A."/>
            <person name="Daum C."/>
            <person name="Saski C.A."/>
            <person name="Payton A.C."/>
            <person name="Mcbreen J.C."/>
            <person name="Conrad R.E."/>
            <person name="Kollar L.M."/>
            <person name="Olsson S."/>
            <person name="Huttunen S."/>
            <person name="Landis J.B."/>
            <person name="Wickett N.J."/>
            <person name="Johnson M.G."/>
            <person name="Rensing S.A."/>
            <person name="Grimwood J."/>
            <person name="Schmutz J."/>
            <person name="Mcdaniel S.F."/>
        </authorList>
    </citation>
    <scope>NUCLEOTIDE SEQUENCE</scope>
    <source>
        <strain evidence="4">R40</strain>
    </source>
</reference>
<dbReference type="InterPro" id="IPR005202">
    <property type="entry name" value="TF_GRAS"/>
</dbReference>
<evidence type="ECO:0000313" key="5">
    <source>
        <dbReference type="Proteomes" id="UP000822688"/>
    </source>
</evidence>
<organism evidence="4 5">
    <name type="scientific">Ceratodon purpureus</name>
    <name type="common">Fire moss</name>
    <name type="synonym">Dicranum purpureum</name>
    <dbReference type="NCBI Taxonomy" id="3225"/>
    <lineage>
        <taxon>Eukaryota</taxon>
        <taxon>Viridiplantae</taxon>
        <taxon>Streptophyta</taxon>
        <taxon>Embryophyta</taxon>
        <taxon>Bryophyta</taxon>
        <taxon>Bryophytina</taxon>
        <taxon>Bryopsida</taxon>
        <taxon>Dicranidae</taxon>
        <taxon>Pseudoditrichales</taxon>
        <taxon>Ditrichaceae</taxon>
        <taxon>Ceratodon</taxon>
    </lineage>
</organism>
<sequence>MASIVDAGLPGNRKADSAQEGGGGASRSSSSLESQLQQAWLQSQLPKVQKRSVSAPLPGVFGEKGASPQSSAEVLVGPGVSGRGGDVGGLEKTYFHKTRGDTASEFLRKFSTPQLETISSKTNIPPPLESRNSASTFSDGLSESDSGSSAFNTSDGFSTDTQHTVKDSVFDAVDFEYYGSVSVDLAGETEPLALFLDDILTNEELEEEKGLVQQTSAYHAMEKEIADLLAPDSGADSLEDVNEYDRFWTNVEFAPTEDSGAYKAMAKEIADLLSPESTTLADGEPEVVNKEDVSISTEFPPSEEATALKLMERYTSMLSRHIKDVSGSNSDVDYRTWVTESDEIQFDDAWKSYLESSDQTSATAPVFDFNMVLRGTGGSNSSSLSVLASPTGTSMAELLYKCAFAVSQGKADDAAEYLAELQNQSSPHGTSVQRMAHYFMEALVAKMSGTGEELYTVITNNHPSDATIMKAYRVFVDNNPYIKICHFFAMKSALDAFEGASRVHIIHYGLQYGVEWPSLLQHLSLRPEGPPHIRMTGVDFPYPGFDPLKKINDTGQRIAKIAKMWGIPFEFRGLTGKWESFTARDFDLRTDEVLAVKTCYTHTIHDDCVLSGSPRELVLKRIRSLNPKVFVFDAYNAACNAPFFMTRFREAIKFYSAQFDGMGLSMASDDPHRVILEREILGREILNIVACEGQARVERAEPYRQWQNRLQRAGFTLRPLNPIVYNKIKAMMATFHKDYGVGKDDGWLLMGINNQVVRAASVWEPTPLASFIT</sequence>
<feature type="region of interest" description="Disordered" evidence="3">
    <location>
        <begin position="1"/>
        <end position="89"/>
    </location>
</feature>
<protein>
    <submittedName>
        <fullName evidence="4">Uncharacterized protein</fullName>
    </submittedName>
</protein>
<dbReference type="EMBL" id="CM026431">
    <property type="protein sequence ID" value="KAG0559391.1"/>
    <property type="molecule type" value="Genomic_DNA"/>
</dbReference>
<feature type="compositionally biased region" description="Polar residues" evidence="3">
    <location>
        <begin position="150"/>
        <end position="160"/>
    </location>
</feature>
<accession>A0A8T0GIV8</accession>
<evidence type="ECO:0000256" key="1">
    <source>
        <dbReference type="ARBA" id="ARBA00023015"/>
    </source>
</evidence>
<gene>
    <name evidence="4" type="ORF">KC19_10G100800</name>
</gene>
<feature type="region of interest" description="Disordered" evidence="3">
    <location>
        <begin position="117"/>
        <end position="160"/>
    </location>
</feature>
<dbReference type="Proteomes" id="UP000822688">
    <property type="component" value="Chromosome 10"/>
</dbReference>
<comment type="caution">
    <text evidence="4">The sequence shown here is derived from an EMBL/GenBank/DDBJ whole genome shotgun (WGS) entry which is preliminary data.</text>
</comment>
<feature type="compositionally biased region" description="Low complexity" evidence="3">
    <location>
        <begin position="138"/>
        <end position="149"/>
    </location>
</feature>